<evidence type="ECO:0000313" key="3">
    <source>
        <dbReference type="EMBL" id="MPM46459.1"/>
    </source>
</evidence>
<accession>A0A644ZZR1</accession>
<evidence type="ECO:0000256" key="1">
    <source>
        <dbReference type="ARBA" id="ARBA00023004"/>
    </source>
</evidence>
<organism evidence="3">
    <name type="scientific">bioreactor metagenome</name>
    <dbReference type="NCBI Taxonomy" id="1076179"/>
    <lineage>
        <taxon>unclassified sequences</taxon>
        <taxon>metagenomes</taxon>
        <taxon>ecological metagenomes</taxon>
    </lineage>
</organism>
<name>A0A644ZZR1_9ZZZZ</name>
<dbReference type="PANTHER" id="PTHR43151">
    <property type="entry name" value="FEOA FAMILY PROTEIN"/>
    <property type="match status" value="1"/>
</dbReference>
<proteinExistence type="predicted"/>
<protein>
    <recommendedName>
        <fullName evidence="2">Ferrous iron transporter FeoA-like domain-containing protein</fullName>
    </recommendedName>
</protein>
<dbReference type="SUPFAM" id="SSF50037">
    <property type="entry name" value="C-terminal domain of transcriptional repressors"/>
    <property type="match status" value="1"/>
</dbReference>
<dbReference type="AlphaFoldDB" id="A0A644ZZR1"/>
<dbReference type="InterPro" id="IPR007167">
    <property type="entry name" value="Fe-transptr_FeoA-like"/>
</dbReference>
<dbReference type="Gene3D" id="2.30.30.90">
    <property type="match status" value="1"/>
</dbReference>
<gene>
    <name evidence="3" type="ORF">SDC9_93159</name>
</gene>
<sequence>MNLVSMKSGERAVIKTLPEGEAAQRLEALGLRSGKEIEKISCMPFGGPVTVMLEGRHFAVSHSIAEHIEIESAGSRQIRGEREK</sequence>
<evidence type="ECO:0000259" key="2">
    <source>
        <dbReference type="SMART" id="SM00899"/>
    </source>
</evidence>
<dbReference type="InterPro" id="IPR008988">
    <property type="entry name" value="Transcriptional_repressor_C"/>
</dbReference>
<dbReference type="PANTHER" id="PTHR43151:SF1">
    <property type="entry name" value="SSR2333 PROTEIN"/>
    <property type="match status" value="1"/>
</dbReference>
<dbReference type="InterPro" id="IPR053184">
    <property type="entry name" value="FeoA-like"/>
</dbReference>
<dbReference type="GO" id="GO:0046914">
    <property type="term" value="F:transition metal ion binding"/>
    <property type="evidence" value="ECO:0007669"/>
    <property type="project" value="InterPro"/>
</dbReference>
<dbReference type="SMART" id="SM00899">
    <property type="entry name" value="FeoA"/>
    <property type="match status" value="1"/>
</dbReference>
<reference evidence="3" key="1">
    <citation type="submission" date="2019-08" db="EMBL/GenBank/DDBJ databases">
        <authorList>
            <person name="Kucharzyk K."/>
            <person name="Murdoch R.W."/>
            <person name="Higgins S."/>
            <person name="Loffler F."/>
        </authorList>
    </citation>
    <scope>NUCLEOTIDE SEQUENCE</scope>
</reference>
<dbReference type="EMBL" id="VSSQ01011285">
    <property type="protein sequence ID" value="MPM46459.1"/>
    <property type="molecule type" value="Genomic_DNA"/>
</dbReference>
<dbReference type="Pfam" id="PF04023">
    <property type="entry name" value="FeoA"/>
    <property type="match status" value="1"/>
</dbReference>
<feature type="domain" description="Ferrous iron transporter FeoA-like" evidence="2">
    <location>
        <begin position="1"/>
        <end position="72"/>
    </location>
</feature>
<dbReference type="InterPro" id="IPR038157">
    <property type="entry name" value="FeoA_core_dom"/>
</dbReference>
<keyword evidence="1" id="KW-0408">Iron</keyword>
<comment type="caution">
    <text evidence="3">The sequence shown here is derived from an EMBL/GenBank/DDBJ whole genome shotgun (WGS) entry which is preliminary data.</text>
</comment>